<keyword evidence="2 3" id="KW-0040">ANK repeat</keyword>
<evidence type="ECO:0000256" key="1">
    <source>
        <dbReference type="ARBA" id="ARBA00022737"/>
    </source>
</evidence>
<dbReference type="RefSeq" id="WP_120251352.1">
    <property type="nucleotide sequence ID" value="NZ_JBNNIY010000014.1"/>
</dbReference>
<dbReference type="PANTHER" id="PTHR24171">
    <property type="entry name" value="ANKYRIN REPEAT DOMAIN-CONTAINING PROTEIN 39-RELATED"/>
    <property type="match status" value="1"/>
</dbReference>
<dbReference type="AlphaFoldDB" id="A0A5J5HY80"/>
<keyword evidence="4" id="KW-0732">Signal</keyword>
<evidence type="ECO:0000256" key="4">
    <source>
        <dbReference type="SAM" id="SignalP"/>
    </source>
</evidence>
<dbReference type="SMART" id="SM00248">
    <property type="entry name" value="ANK"/>
    <property type="match status" value="3"/>
</dbReference>
<keyword evidence="1" id="KW-0677">Repeat</keyword>
<sequence>MKSKFLSAFLGLISMALLTPAPAQAQFSDNYNFLKAVKDKDGQKVTDLIQKPGSTVINSRDVSTGENALHFIVARRDATWLTFLLSKGANPNLTDNDGNTPLMDAVQGRFEEGVRSLLAYKAQVDKVNGSGETPLIRAVQLRDIGLVRVLVAQGANPDKRDTIAGMSARDYAQRDGRTPGLIEALDAAKTTAKPAGTVQGPVF</sequence>
<dbReference type="SUPFAM" id="SSF48403">
    <property type="entry name" value="Ankyrin repeat"/>
    <property type="match status" value="1"/>
</dbReference>
<proteinExistence type="predicted"/>
<name>A0A5J5HY80_9SPHN</name>
<accession>A0A5J5HY80</accession>
<dbReference type="Gene3D" id="1.25.40.20">
    <property type="entry name" value="Ankyrin repeat-containing domain"/>
    <property type="match status" value="1"/>
</dbReference>
<dbReference type="Proteomes" id="UP000325933">
    <property type="component" value="Unassembled WGS sequence"/>
</dbReference>
<dbReference type="GO" id="GO:0004842">
    <property type="term" value="F:ubiquitin-protein transferase activity"/>
    <property type="evidence" value="ECO:0007669"/>
    <property type="project" value="TreeGrafter"/>
</dbReference>
<evidence type="ECO:0000256" key="2">
    <source>
        <dbReference type="ARBA" id="ARBA00023043"/>
    </source>
</evidence>
<evidence type="ECO:0000313" key="7">
    <source>
        <dbReference type="Proteomes" id="UP000325933"/>
    </source>
</evidence>
<feature type="chain" id="PRO_5023853271" evidence="4">
    <location>
        <begin position="26"/>
        <end position="203"/>
    </location>
</feature>
<dbReference type="EMBL" id="VYQB01000015">
    <property type="protein sequence ID" value="KAA9013733.1"/>
    <property type="molecule type" value="Genomic_DNA"/>
</dbReference>
<dbReference type="PROSITE" id="PS50088">
    <property type="entry name" value="ANK_REPEAT"/>
    <property type="match status" value="2"/>
</dbReference>
<dbReference type="InterPro" id="IPR036770">
    <property type="entry name" value="Ankyrin_rpt-contain_sf"/>
</dbReference>
<dbReference type="InterPro" id="IPR002110">
    <property type="entry name" value="Ankyrin_rpt"/>
</dbReference>
<feature type="signal peptide" evidence="4">
    <location>
        <begin position="1"/>
        <end position="25"/>
    </location>
</feature>
<evidence type="ECO:0000313" key="5">
    <source>
        <dbReference type="EMBL" id="KAA9013733.1"/>
    </source>
</evidence>
<gene>
    <name evidence="6" type="ORF">F4U95_17985</name>
    <name evidence="5" type="ORF">F4U96_17860</name>
</gene>
<organism evidence="6 7">
    <name type="scientific">Sphingobium limneticum</name>
    <dbReference type="NCBI Taxonomy" id="1007511"/>
    <lineage>
        <taxon>Bacteria</taxon>
        <taxon>Pseudomonadati</taxon>
        <taxon>Pseudomonadota</taxon>
        <taxon>Alphaproteobacteria</taxon>
        <taxon>Sphingomonadales</taxon>
        <taxon>Sphingomonadaceae</taxon>
        <taxon>Sphingobium</taxon>
    </lineage>
</organism>
<evidence type="ECO:0000256" key="3">
    <source>
        <dbReference type="PROSITE-ProRule" id="PRU00023"/>
    </source>
</evidence>
<dbReference type="GO" id="GO:0085020">
    <property type="term" value="P:protein K6-linked ubiquitination"/>
    <property type="evidence" value="ECO:0007669"/>
    <property type="project" value="TreeGrafter"/>
</dbReference>
<evidence type="ECO:0000313" key="8">
    <source>
        <dbReference type="Proteomes" id="UP000326364"/>
    </source>
</evidence>
<feature type="repeat" description="ANK" evidence="3">
    <location>
        <begin position="130"/>
        <end position="162"/>
    </location>
</feature>
<dbReference type="Proteomes" id="UP000326364">
    <property type="component" value="Unassembled WGS sequence"/>
</dbReference>
<comment type="caution">
    <text evidence="6">The sequence shown here is derived from an EMBL/GenBank/DDBJ whole genome shotgun (WGS) entry which is preliminary data.</text>
</comment>
<feature type="repeat" description="ANK" evidence="3">
    <location>
        <begin position="64"/>
        <end position="96"/>
    </location>
</feature>
<evidence type="ECO:0000313" key="6">
    <source>
        <dbReference type="EMBL" id="KAA9026811.1"/>
    </source>
</evidence>
<protein>
    <submittedName>
        <fullName evidence="6">Ankyrin repeat domain-containing protein</fullName>
    </submittedName>
</protein>
<dbReference type="EMBL" id="VYQA01000015">
    <property type="protein sequence ID" value="KAA9026811.1"/>
    <property type="molecule type" value="Genomic_DNA"/>
</dbReference>
<dbReference type="PANTHER" id="PTHR24171:SF8">
    <property type="entry name" value="BRCA1-ASSOCIATED RING DOMAIN PROTEIN 1"/>
    <property type="match status" value="1"/>
</dbReference>
<dbReference type="PROSITE" id="PS50297">
    <property type="entry name" value="ANK_REP_REGION"/>
    <property type="match status" value="2"/>
</dbReference>
<keyword evidence="8" id="KW-1185">Reference proteome</keyword>
<reference evidence="7 8" key="1">
    <citation type="submission" date="2019-09" db="EMBL/GenBank/DDBJ databases">
        <authorList>
            <person name="Feng G."/>
        </authorList>
    </citation>
    <scope>NUCLEOTIDE SEQUENCE [LARGE SCALE GENOMIC DNA]</scope>
    <source>
        <strain evidence="6 7">KACC 19283</strain>
        <strain evidence="5 8">KACC 19284</strain>
    </source>
</reference>
<dbReference type="Pfam" id="PF12796">
    <property type="entry name" value="Ank_2"/>
    <property type="match status" value="1"/>
</dbReference>